<sequence length="305" mass="35438">MNTQFIKTLDDVQNLLSQSSCLEPGWESKDECYRWIEETLIHFHYRSQRKVNRGLLRQYLLAVTGLSRTQITRLIRDFTEKGFLKRRQRTTNGFKTLYTKADIRLLAETDQLHSDLNGAAIKKICERAYLRGDSHYERLATISVSHLYNLRQSKTYERKRGRREHTRSVKSAIGTRRRPEPQGKPGYIRIDTVHQGDKDGVKGLYHINAVDEVTQYEVVCTVEKISERYLIPVLEELLSAFPFKVIEFHSDNGSEYINYQVVKLLNKLKIALTKSRSRHSNDNALVESKNGSVIRKILGYAHIPQ</sequence>
<name>A0ABT0PLM8_9GAMM</name>
<dbReference type="EMBL" id="JAMFLX010000094">
    <property type="protein sequence ID" value="MCL6272282.1"/>
    <property type="molecule type" value="Genomic_DNA"/>
</dbReference>
<protein>
    <recommendedName>
        <fullName evidence="2">Integrase catalytic domain-containing protein</fullName>
    </recommendedName>
</protein>
<dbReference type="PROSITE" id="PS50994">
    <property type="entry name" value="INTEGRASE"/>
    <property type="match status" value="1"/>
</dbReference>
<organism evidence="3 4">
    <name type="scientific">Parendozoicomonas callyspongiae</name>
    <dbReference type="NCBI Taxonomy" id="2942213"/>
    <lineage>
        <taxon>Bacteria</taxon>
        <taxon>Pseudomonadati</taxon>
        <taxon>Pseudomonadota</taxon>
        <taxon>Gammaproteobacteria</taxon>
        <taxon>Oceanospirillales</taxon>
        <taxon>Endozoicomonadaceae</taxon>
        <taxon>Parendozoicomonas</taxon>
    </lineage>
</organism>
<feature type="region of interest" description="Disordered" evidence="1">
    <location>
        <begin position="156"/>
        <end position="186"/>
    </location>
</feature>
<dbReference type="InterPro" id="IPR036397">
    <property type="entry name" value="RNaseH_sf"/>
</dbReference>
<feature type="non-terminal residue" evidence="3">
    <location>
        <position position="305"/>
    </location>
</feature>
<comment type="caution">
    <text evidence="3">The sequence shown here is derived from an EMBL/GenBank/DDBJ whole genome shotgun (WGS) entry which is preliminary data.</text>
</comment>
<dbReference type="Pfam" id="PF00665">
    <property type="entry name" value="rve"/>
    <property type="match status" value="1"/>
</dbReference>
<dbReference type="Proteomes" id="UP001203338">
    <property type="component" value="Unassembled WGS sequence"/>
</dbReference>
<dbReference type="Gene3D" id="3.30.420.10">
    <property type="entry name" value="Ribonuclease H-like superfamily/Ribonuclease H"/>
    <property type="match status" value="1"/>
</dbReference>
<feature type="domain" description="Integrase catalytic" evidence="2">
    <location>
        <begin position="177"/>
        <end position="305"/>
    </location>
</feature>
<keyword evidence="4" id="KW-1185">Reference proteome</keyword>
<proteinExistence type="predicted"/>
<evidence type="ECO:0000313" key="4">
    <source>
        <dbReference type="Proteomes" id="UP001203338"/>
    </source>
</evidence>
<gene>
    <name evidence="3" type="ORF">M3P05_20410</name>
</gene>
<evidence type="ECO:0000313" key="3">
    <source>
        <dbReference type="EMBL" id="MCL6272282.1"/>
    </source>
</evidence>
<reference evidence="3 4" key="1">
    <citation type="submission" date="2022-05" db="EMBL/GenBank/DDBJ databases">
        <authorList>
            <person name="Park J.-S."/>
        </authorList>
    </citation>
    <scope>NUCLEOTIDE SEQUENCE [LARGE SCALE GENOMIC DNA]</scope>
    <source>
        <strain evidence="3 4">2012CJ34-2</strain>
    </source>
</reference>
<dbReference type="InterPro" id="IPR012337">
    <property type="entry name" value="RNaseH-like_sf"/>
</dbReference>
<evidence type="ECO:0000259" key="2">
    <source>
        <dbReference type="PROSITE" id="PS50994"/>
    </source>
</evidence>
<dbReference type="SUPFAM" id="SSF53098">
    <property type="entry name" value="Ribonuclease H-like"/>
    <property type="match status" value="1"/>
</dbReference>
<dbReference type="InterPro" id="IPR001584">
    <property type="entry name" value="Integrase_cat-core"/>
</dbReference>
<dbReference type="RefSeq" id="WP_249701974.1">
    <property type="nucleotide sequence ID" value="NZ_JAMFLX010000094.1"/>
</dbReference>
<accession>A0ABT0PLM8</accession>
<evidence type="ECO:0000256" key="1">
    <source>
        <dbReference type="SAM" id="MobiDB-lite"/>
    </source>
</evidence>